<evidence type="ECO:0000313" key="9">
    <source>
        <dbReference type="EMBL" id="KAI6784597.1"/>
    </source>
</evidence>
<keyword evidence="5 7" id="KW-1133">Transmembrane helix</keyword>
<keyword evidence="4" id="KW-0029">Amino-acid transport</keyword>
<evidence type="ECO:0000256" key="6">
    <source>
        <dbReference type="ARBA" id="ARBA00023136"/>
    </source>
</evidence>
<dbReference type="InterPro" id="IPR004841">
    <property type="entry name" value="AA-permease/SLC12A_dom"/>
</dbReference>
<evidence type="ECO:0000259" key="8">
    <source>
        <dbReference type="Pfam" id="PF00324"/>
    </source>
</evidence>
<feature type="transmembrane region" description="Helical" evidence="7">
    <location>
        <begin position="358"/>
        <end position="377"/>
    </location>
</feature>
<dbReference type="GO" id="GO:0016020">
    <property type="term" value="C:membrane"/>
    <property type="evidence" value="ECO:0007669"/>
    <property type="project" value="UniProtKB-SubCell"/>
</dbReference>
<reference evidence="9" key="2">
    <citation type="submission" date="2022-07" db="EMBL/GenBank/DDBJ databases">
        <authorList>
            <person name="Goncalves M.F.M."/>
            <person name="Hilario S."/>
            <person name="Van De Peer Y."/>
            <person name="Esteves A.C."/>
            <person name="Alves A."/>
        </authorList>
    </citation>
    <scope>NUCLEOTIDE SEQUENCE</scope>
    <source>
        <strain evidence="9">MUM 19.33</strain>
    </source>
</reference>
<dbReference type="OrthoDB" id="3900342at2759"/>
<dbReference type="Pfam" id="PF00324">
    <property type="entry name" value="AA_permease"/>
    <property type="match status" value="2"/>
</dbReference>
<evidence type="ECO:0000256" key="7">
    <source>
        <dbReference type="SAM" id="Phobius"/>
    </source>
</evidence>
<evidence type="ECO:0000256" key="1">
    <source>
        <dbReference type="ARBA" id="ARBA00004141"/>
    </source>
</evidence>
<evidence type="ECO:0000256" key="2">
    <source>
        <dbReference type="ARBA" id="ARBA00022448"/>
    </source>
</evidence>
<feature type="domain" description="Amino acid permease/ SLC12A" evidence="8">
    <location>
        <begin position="69"/>
        <end position="126"/>
    </location>
</feature>
<dbReference type="PANTHER" id="PTHR43341:SF1">
    <property type="entry name" value="GENERAL AMINO-ACID PERMEASE GAP1"/>
    <property type="match status" value="1"/>
</dbReference>
<dbReference type="PROSITE" id="PS00218">
    <property type="entry name" value="AMINO_ACID_PERMEASE_1"/>
    <property type="match status" value="1"/>
</dbReference>
<feature type="transmembrane region" description="Helical" evidence="7">
    <location>
        <begin position="332"/>
        <end position="352"/>
    </location>
</feature>
<dbReference type="PANTHER" id="PTHR43341">
    <property type="entry name" value="AMINO ACID PERMEASE"/>
    <property type="match status" value="1"/>
</dbReference>
<evidence type="ECO:0000256" key="5">
    <source>
        <dbReference type="ARBA" id="ARBA00022989"/>
    </source>
</evidence>
<dbReference type="Proteomes" id="UP001055219">
    <property type="component" value="Unassembled WGS sequence"/>
</dbReference>
<feature type="transmembrane region" description="Helical" evidence="7">
    <location>
        <begin position="77"/>
        <end position="98"/>
    </location>
</feature>
<comment type="subcellular location">
    <subcellularLocation>
        <location evidence="1">Membrane</location>
        <topology evidence="1">Multi-pass membrane protein</topology>
    </subcellularLocation>
</comment>
<organism evidence="9 10">
    <name type="scientific">Emericellopsis cladophorae</name>
    <dbReference type="NCBI Taxonomy" id="2686198"/>
    <lineage>
        <taxon>Eukaryota</taxon>
        <taxon>Fungi</taxon>
        <taxon>Dikarya</taxon>
        <taxon>Ascomycota</taxon>
        <taxon>Pezizomycotina</taxon>
        <taxon>Sordariomycetes</taxon>
        <taxon>Hypocreomycetidae</taxon>
        <taxon>Hypocreales</taxon>
        <taxon>Bionectriaceae</taxon>
        <taxon>Emericellopsis</taxon>
    </lineage>
</organism>
<dbReference type="AlphaFoldDB" id="A0A9Q0BGK6"/>
<evidence type="ECO:0000313" key="10">
    <source>
        <dbReference type="Proteomes" id="UP001055219"/>
    </source>
</evidence>
<sequence length="403" mass="43871">MVAEKNDIEVQGNRIGAAPSQLLPMMPLRAAIPSWRSMSFVTPEICSVGLSIATCSSSPSPAPSAQDSLSAGQVLSLAGPVSMFLAYLITGFNLYCVINSLGEMAALLPIPGCVPIFATRYVDESLLDSWLELLIHGEAEFFFGAIKLTIIVGLILLMLIITCGGDPSGHAIGFAHWMDPGTMNAEMVVAAGETENSRRNIPKAVRRVFWRILIFDVIALFHVGLCVSSDDKGLLNAISSDAPGANQNPFVIAIETAGIKTMPGILNGIILSSTWSAGNSFSYASRVSSTRPPSTARHAILRVCYTYLCFYKGLRYHAIDRNTLPYKALFQPYLACFAICFCLTIALFPGRFSAKSFIPPHINIPIVLTFFFSYKLIKKTKLVKVQNMDVWSGKAEIDRMEPV</sequence>
<dbReference type="InterPro" id="IPR004840">
    <property type="entry name" value="Amino_acid_permease_CS"/>
</dbReference>
<dbReference type="GO" id="GO:0015171">
    <property type="term" value="F:amino acid transmembrane transporter activity"/>
    <property type="evidence" value="ECO:0007669"/>
    <property type="project" value="TreeGrafter"/>
</dbReference>
<dbReference type="EMBL" id="JAGIXG020000004">
    <property type="protein sequence ID" value="KAI6784597.1"/>
    <property type="molecule type" value="Genomic_DNA"/>
</dbReference>
<keyword evidence="10" id="KW-1185">Reference proteome</keyword>
<proteinExistence type="predicted"/>
<protein>
    <submittedName>
        <fullName evidence="9">Proline-specific permease put4</fullName>
    </submittedName>
</protein>
<comment type="caution">
    <text evidence="9">The sequence shown here is derived from an EMBL/GenBank/DDBJ whole genome shotgun (WGS) entry which is preliminary data.</text>
</comment>
<keyword evidence="6 7" id="KW-0472">Membrane</keyword>
<dbReference type="GeneID" id="75833120"/>
<feature type="transmembrane region" description="Helical" evidence="7">
    <location>
        <begin position="105"/>
        <end position="122"/>
    </location>
</feature>
<accession>A0A9Q0BGK6</accession>
<name>A0A9Q0BGK6_9HYPO</name>
<reference evidence="9" key="1">
    <citation type="journal article" date="2021" name="J Fungi (Basel)">
        <title>Genomic and Metabolomic Analyses of the Marine Fungus Emericellopsis cladophorae: Insights into Saltwater Adaptability Mechanisms and Its Biosynthetic Potential.</title>
        <authorList>
            <person name="Goncalves M.F.M."/>
            <person name="Hilario S."/>
            <person name="Van de Peer Y."/>
            <person name="Esteves A.C."/>
            <person name="Alves A."/>
        </authorList>
    </citation>
    <scope>NUCLEOTIDE SEQUENCE</scope>
    <source>
        <strain evidence="9">MUM 19.33</strain>
    </source>
</reference>
<keyword evidence="3 7" id="KW-0812">Transmembrane</keyword>
<feature type="domain" description="Amino acid permease/ SLC12A" evidence="8">
    <location>
        <begin position="188"/>
        <end position="285"/>
    </location>
</feature>
<feature type="transmembrane region" description="Helical" evidence="7">
    <location>
        <begin position="142"/>
        <end position="161"/>
    </location>
</feature>
<dbReference type="InterPro" id="IPR050524">
    <property type="entry name" value="APC_YAT"/>
</dbReference>
<feature type="transmembrane region" description="Helical" evidence="7">
    <location>
        <begin position="208"/>
        <end position="225"/>
    </location>
</feature>
<keyword evidence="2" id="KW-0813">Transport</keyword>
<dbReference type="Gene3D" id="1.20.1740.10">
    <property type="entry name" value="Amino acid/polyamine transporter I"/>
    <property type="match status" value="2"/>
</dbReference>
<evidence type="ECO:0000256" key="4">
    <source>
        <dbReference type="ARBA" id="ARBA00022970"/>
    </source>
</evidence>
<evidence type="ECO:0000256" key="3">
    <source>
        <dbReference type="ARBA" id="ARBA00022692"/>
    </source>
</evidence>
<gene>
    <name evidence="9" type="ORF">J7T54_006642</name>
</gene>
<dbReference type="RefSeq" id="XP_051365453.1">
    <property type="nucleotide sequence ID" value="XM_051503096.1"/>
</dbReference>